<evidence type="ECO:0000256" key="3">
    <source>
        <dbReference type="ARBA" id="ARBA00022741"/>
    </source>
</evidence>
<dbReference type="Pfam" id="PF00005">
    <property type="entry name" value="ABC_tran"/>
    <property type="match status" value="1"/>
</dbReference>
<protein>
    <recommendedName>
        <fullName evidence="5">ABC transporter domain-containing protein</fullName>
    </recommendedName>
</protein>
<sequence length="339" mass="38189">MAYAIETTGLTKKFIRRRKIKQIVLHPLQKETITALDGVDLQIKKGELSAILGPNGAGKTTLIKLLSTLILPDAGKAWVNGYDILRHPESIKQSIGLATGEERSFYWRLSGRGNLQFFATLYNMSSSQAERRINEILQTFELQEKADDLFHTYSTGIKQKLALARGLLNNPQILFIDEPTKSLDPIAAHDIRKLIREKLVEEQGKTVFLATHNLEEAEEICNHLDIIDRGKILCQGTPSQIRKSVSKEDKYILKVRDLTAEILQKIKNQKGIVRLSHRPEPTNSSISTLEVHLLKHETTLSLLIETLVRAGVSILDCSHFEIPLEDVFAQIIKERSSDA</sequence>
<dbReference type="AlphaFoldDB" id="A0A0F9PG25"/>
<dbReference type="PANTHER" id="PTHR42711:SF5">
    <property type="entry name" value="ABC TRANSPORTER ATP-BINDING PROTEIN NATA"/>
    <property type="match status" value="1"/>
</dbReference>
<organism evidence="6">
    <name type="scientific">marine sediment metagenome</name>
    <dbReference type="NCBI Taxonomy" id="412755"/>
    <lineage>
        <taxon>unclassified sequences</taxon>
        <taxon>metagenomes</taxon>
        <taxon>ecological metagenomes</taxon>
    </lineage>
</organism>
<comment type="caution">
    <text evidence="6">The sequence shown here is derived from an EMBL/GenBank/DDBJ whole genome shotgun (WGS) entry which is preliminary data.</text>
</comment>
<name>A0A0F9PG25_9ZZZZ</name>
<feature type="domain" description="ABC transporter" evidence="5">
    <location>
        <begin position="15"/>
        <end position="254"/>
    </location>
</feature>
<evidence type="ECO:0000256" key="1">
    <source>
        <dbReference type="ARBA" id="ARBA00005417"/>
    </source>
</evidence>
<evidence type="ECO:0000256" key="2">
    <source>
        <dbReference type="ARBA" id="ARBA00022448"/>
    </source>
</evidence>
<gene>
    <name evidence="6" type="ORF">LCGC14_0904820</name>
</gene>
<dbReference type="PANTHER" id="PTHR42711">
    <property type="entry name" value="ABC TRANSPORTER ATP-BINDING PROTEIN"/>
    <property type="match status" value="1"/>
</dbReference>
<dbReference type="GO" id="GO:0005524">
    <property type="term" value="F:ATP binding"/>
    <property type="evidence" value="ECO:0007669"/>
    <property type="project" value="UniProtKB-KW"/>
</dbReference>
<dbReference type="EMBL" id="LAZR01002970">
    <property type="protein sequence ID" value="KKN23447.1"/>
    <property type="molecule type" value="Genomic_DNA"/>
</dbReference>
<accession>A0A0F9PG25</accession>
<evidence type="ECO:0000313" key="6">
    <source>
        <dbReference type="EMBL" id="KKN23447.1"/>
    </source>
</evidence>
<dbReference type="InterPro" id="IPR027417">
    <property type="entry name" value="P-loop_NTPase"/>
</dbReference>
<dbReference type="Gene3D" id="3.40.50.300">
    <property type="entry name" value="P-loop containing nucleotide triphosphate hydrolases"/>
    <property type="match status" value="1"/>
</dbReference>
<dbReference type="InterPro" id="IPR050763">
    <property type="entry name" value="ABC_transporter_ATP-binding"/>
</dbReference>
<evidence type="ECO:0000259" key="5">
    <source>
        <dbReference type="PROSITE" id="PS50893"/>
    </source>
</evidence>
<keyword evidence="2" id="KW-0813">Transport</keyword>
<proteinExistence type="inferred from homology"/>
<comment type="similarity">
    <text evidence="1">Belongs to the ABC transporter superfamily.</text>
</comment>
<dbReference type="SMART" id="SM00382">
    <property type="entry name" value="AAA"/>
    <property type="match status" value="1"/>
</dbReference>
<dbReference type="GO" id="GO:0016887">
    <property type="term" value="F:ATP hydrolysis activity"/>
    <property type="evidence" value="ECO:0007669"/>
    <property type="project" value="InterPro"/>
</dbReference>
<evidence type="ECO:0000256" key="4">
    <source>
        <dbReference type="ARBA" id="ARBA00022840"/>
    </source>
</evidence>
<dbReference type="PROSITE" id="PS50893">
    <property type="entry name" value="ABC_TRANSPORTER_2"/>
    <property type="match status" value="1"/>
</dbReference>
<dbReference type="SUPFAM" id="SSF52540">
    <property type="entry name" value="P-loop containing nucleoside triphosphate hydrolases"/>
    <property type="match status" value="1"/>
</dbReference>
<keyword evidence="4" id="KW-0067">ATP-binding</keyword>
<keyword evidence="3" id="KW-0547">Nucleotide-binding</keyword>
<dbReference type="InterPro" id="IPR003593">
    <property type="entry name" value="AAA+_ATPase"/>
</dbReference>
<dbReference type="InterPro" id="IPR003439">
    <property type="entry name" value="ABC_transporter-like_ATP-bd"/>
</dbReference>
<reference evidence="6" key="1">
    <citation type="journal article" date="2015" name="Nature">
        <title>Complex archaea that bridge the gap between prokaryotes and eukaryotes.</title>
        <authorList>
            <person name="Spang A."/>
            <person name="Saw J.H."/>
            <person name="Jorgensen S.L."/>
            <person name="Zaremba-Niedzwiedzka K."/>
            <person name="Martijn J."/>
            <person name="Lind A.E."/>
            <person name="van Eijk R."/>
            <person name="Schleper C."/>
            <person name="Guy L."/>
            <person name="Ettema T.J."/>
        </authorList>
    </citation>
    <scope>NUCLEOTIDE SEQUENCE</scope>
</reference>